<feature type="compositionally biased region" description="Polar residues" evidence="1">
    <location>
        <begin position="17"/>
        <end position="26"/>
    </location>
</feature>
<keyword evidence="3" id="KW-1185">Reference proteome</keyword>
<gene>
    <name evidence="2" type="ORF">ABEB36_004457</name>
</gene>
<proteinExistence type="predicted"/>
<protein>
    <submittedName>
        <fullName evidence="2">Uncharacterized protein</fullName>
    </submittedName>
</protein>
<feature type="region of interest" description="Disordered" evidence="1">
    <location>
        <begin position="1"/>
        <end position="26"/>
    </location>
</feature>
<dbReference type="EMBL" id="JBDJPC010000003">
    <property type="protein sequence ID" value="KAL1509772.1"/>
    <property type="molecule type" value="Genomic_DNA"/>
</dbReference>
<comment type="caution">
    <text evidence="2">The sequence shown here is derived from an EMBL/GenBank/DDBJ whole genome shotgun (WGS) entry which is preliminary data.</text>
</comment>
<feature type="region of interest" description="Disordered" evidence="1">
    <location>
        <begin position="47"/>
        <end position="74"/>
    </location>
</feature>
<sequence length="99" mass="11202">MGKKRSRSGSREKDWNDQNNNKKLKGMQNQIDNLTNCMMEFIKHQKKESNTTGTLTPVKAESDNTLSASKRGFSKSSGRVVVISSIFETNMHLQTHVQT</sequence>
<dbReference type="AlphaFoldDB" id="A0ABD1F3D3"/>
<accession>A0ABD1F3D3</accession>
<organism evidence="2 3">
    <name type="scientific">Hypothenemus hampei</name>
    <name type="common">Coffee berry borer</name>
    <dbReference type="NCBI Taxonomy" id="57062"/>
    <lineage>
        <taxon>Eukaryota</taxon>
        <taxon>Metazoa</taxon>
        <taxon>Ecdysozoa</taxon>
        <taxon>Arthropoda</taxon>
        <taxon>Hexapoda</taxon>
        <taxon>Insecta</taxon>
        <taxon>Pterygota</taxon>
        <taxon>Neoptera</taxon>
        <taxon>Endopterygota</taxon>
        <taxon>Coleoptera</taxon>
        <taxon>Polyphaga</taxon>
        <taxon>Cucujiformia</taxon>
        <taxon>Curculionidae</taxon>
        <taxon>Scolytinae</taxon>
        <taxon>Hypothenemus</taxon>
    </lineage>
</organism>
<evidence type="ECO:0000313" key="2">
    <source>
        <dbReference type="EMBL" id="KAL1509772.1"/>
    </source>
</evidence>
<evidence type="ECO:0000256" key="1">
    <source>
        <dbReference type="SAM" id="MobiDB-lite"/>
    </source>
</evidence>
<dbReference type="Proteomes" id="UP001566132">
    <property type="component" value="Unassembled WGS sequence"/>
</dbReference>
<reference evidence="2 3" key="1">
    <citation type="submission" date="2024-05" db="EMBL/GenBank/DDBJ databases">
        <title>Genetic variation in Jamaican populations of the coffee berry borer (Hypothenemus hampei).</title>
        <authorList>
            <person name="Errbii M."/>
            <person name="Myrie A."/>
        </authorList>
    </citation>
    <scope>NUCLEOTIDE SEQUENCE [LARGE SCALE GENOMIC DNA]</scope>
    <source>
        <strain evidence="2">JA-Hopewell-2020-01-JO</strain>
        <tissue evidence="2">Whole body</tissue>
    </source>
</reference>
<evidence type="ECO:0000313" key="3">
    <source>
        <dbReference type="Proteomes" id="UP001566132"/>
    </source>
</evidence>
<name>A0ABD1F3D3_HYPHA</name>